<evidence type="ECO:0000256" key="1">
    <source>
        <dbReference type="SAM" id="MobiDB-lite"/>
    </source>
</evidence>
<dbReference type="Pfam" id="PF00646">
    <property type="entry name" value="F-box"/>
    <property type="match status" value="1"/>
</dbReference>
<feature type="compositionally biased region" description="Basic residues" evidence="1">
    <location>
        <begin position="11"/>
        <end position="20"/>
    </location>
</feature>
<dbReference type="Proteomes" id="UP001172102">
    <property type="component" value="Unassembled WGS sequence"/>
</dbReference>
<dbReference type="AlphaFoldDB" id="A0AA39ZXY5"/>
<evidence type="ECO:0000313" key="4">
    <source>
        <dbReference type="Proteomes" id="UP001172102"/>
    </source>
</evidence>
<dbReference type="SUPFAM" id="SSF81383">
    <property type="entry name" value="F-box domain"/>
    <property type="match status" value="1"/>
</dbReference>
<sequence>MTQALAVDSKRTKRLRKRQEKKASKSSLAYASGFLDLPHEIFLEILAILRPRDLLALSWVSQPLRQFILAEEDHITKTVIATRYAALAKCFPRPVLLEHVDPASRPALQSPLRSKVQALHQRPFQHIQPPDPSVVCTCLTCILRWNSLCLALDFAHWQDNLDKGEPIPMIPRGTSPQWNQQLIARHADHVAWSLMRPLWYAMILEAHLDSTIRSIRRHGLNKGNRRRRFRMTEEDVRAGTDAFLERSGPPTVDTPYHRDNYYMLEAYLPNRSWIADRGRWVYVQADQHDRDVQIAVLWSSSS</sequence>
<comment type="caution">
    <text evidence="3">The sequence shown here is derived from an EMBL/GenBank/DDBJ whole genome shotgun (WGS) entry which is preliminary data.</text>
</comment>
<name>A0AA39ZXY5_9PEZI</name>
<organism evidence="3 4">
    <name type="scientific">Lasiosphaeris hirsuta</name>
    <dbReference type="NCBI Taxonomy" id="260670"/>
    <lineage>
        <taxon>Eukaryota</taxon>
        <taxon>Fungi</taxon>
        <taxon>Dikarya</taxon>
        <taxon>Ascomycota</taxon>
        <taxon>Pezizomycotina</taxon>
        <taxon>Sordariomycetes</taxon>
        <taxon>Sordariomycetidae</taxon>
        <taxon>Sordariales</taxon>
        <taxon>Lasiosphaeriaceae</taxon>
        <taxon>Lasiosphaeris</taxon>
    </lineage>
</organism>
<evidence type="ECO:0000313" key="3">
    <source>
        <dbReference type="EMBL" id="KAK0705707.1"/>
    </source>
</evidence>
<feature type="domain" description="F-box" evidence="2">
    <location>
        <begin position="31"/>
        <end position="79"/>
    </location>
</feature>
<dbReference type="InterPro" id="IPR001810">
    <property type="entry name" value="F-box_dom"/>
</dbReference>
<evidence type="ECO:0000259" key="2">
    <source>
        <dbReference type="PROSITE" id="PS50181"/>
    </source>
</evidence>
<dbReference type="InterPro" id="IPR036047">
    <property type="entry name" value="F-box-like_dom_sf"/>
</dbReference>
<protein>
    <recommendedName>
        <fullName evidence="2">F-box domain-containing protein</fullName>
    </recommendedName>
</protein>
<dbReference type="PROSITE" id="PS50181">
    <property type="entry name" value="FBOX"/>
    <property type="match status" value="1"/>
</dbReference>
<feature type="region of interest" description="Disordered" evidence="1">
    <location>
        <begin position="1"/>
        <end position="20"/>
    </location>
</feature>
<accession>A0AA39ZXY5</accession>
<keyword evidence="4" id="KW-1185">Reference proteome</keyword>
<dbReference type="EMBL" id="JAUKUA010000007">
    <property type="protein sequence ID" value="KAK0705707.1"/>
    <property type="molecule type" value="Genomic_DNA"/>
</dbReference>
<reference evidence="3" key="1">
    <citation type="submission" date="2023-06" db="EMBL/GenBank/DDBJ databases">
        <title>Genome-scale phylogeny and comparative genomics of the fungal order Sordariales.</title>
        <authorList>
            <consortium name="Lawrence Berkeley National Laboratory"/>
            <person name="Hensen N."/>
            <person name="Bonometti L."/>
            <person name="Westerberg I."/>
            <person name="Brannstrom I.O."/>
            <person name="Guillou S."/>
            <person name="Cros-Aarteil S."/>
            <person name="Calhoun S."/>
            <person name="Haridas S."/>
            <person name="Kuo A."/>
            <person name="Mondo S."/>
            <person name="Pangilinan J."/>
            <person name="Riley R."/>
            <person name="Labutti K."/>
            <person name="Andreopoulos B."/>
            <person name="Lipzen A."/>
            <person name="Chen C."/>
            <person name="Yanf M."/>
            <person name="Daum C."/>
            <person name="Ng V."/>
            <person name="Clum A."/>
            <person name="Steindorff A."/>
            <person name="Ohm R."/>
            <person name="Martin F."/>
            <person name="Silar P."/>
            <person name="Natvig D."/>
            <person name="Lalanne C."/>
            <person name="Gautier V."/>
            <person name="Ament-Velasquez S.L."/>
            <person name="Kruys A."/>
            <person name="Hutchinson M.I."/>
            <person name="Powell A.J."/>
            <person name="Barry K."/>
            <person name="Miller A.N."/>
            <person name="Grigoriev I.V."/>
            <person name="Debuchy R."/>
            <person name="Gladieux P."/>
            <person name="Thoren M.H."/>
            <person name="Johannesson H."/>
        </authorList>
    </citation>
    <scope>NUCLEOTIDE SEQUENCE</scope>
    <source>
        <strain evidence="3">SMH4607-1</strain>
    </source>
</reference>
<gene>
    <name evidence="3" type="ORF">B0H67DRAFT_499164</name>
</gene>
<proteinExistence type="predicted"/>